<dbReference type="SFLD" id="SFLDG01091">
    <property type="entry name" value="uncharacterized_CHP01210-like"/>
    <property type="match status" value="1"/>
</dbReference>
<comment type="cofactor">
    <cofactor evidence="1">
        <name>[4Fe-4S] cluster</name>
        <dbReference type="ChEBI" id="CHEBI:49883"/>
    </cofactor>
</comment>
<evidence type="ECO:0000256" key="4">
    <source>
        <dbReference type="ARBA" id="ARBA00022723"/>
    </source>
</evidence>
<proteinExistence type="predicted"/>
<dbReference type="SFLD" id="SFLDS00029">
    <property type="entry name" value="Radical_SAM"/>
    <property type="match status" value="1"/>
</dbReference>
<evidence type="ECO:0000259" key="8">
    <source>
        <dbReference type="PROSITE" id="PS51918"/>
    </source>
</evidence>
<comment type="caution">
    <text evidence="9">The sequence shown here is derived from an EMBL/GenBank/DDBJ whole genome shotgun (WGS) entry which is preliminary data.</text>
</comment>
<keyword evidence="3" id="KW-0949">S-adenosyl-L-methionine</keyword>
<keyword evidence="6" id="KW-0411">Iron-sulfur</keyword>
<dbReference type="SUPFAM" id="SSF102114">
    <property type="entry name" value="Radical SAM enzymes"/>
    <property type="match status" value="1"/>
</dbReference>
<evidence type="ECO:0000256" key="2">
    <source>
        <dbReference type="ARBA" id="ARBA00022485"/>
    </source>
</evidence>
<evidence type="ECO:0000256" key="7">
    <source>
        <dbReference type="SAM" id="MobiDB-lite"/>
    </source>
</evidence>
<dbReference type="RefSeq" id="WP_418891303.1">
    <property type="nucleotide sequence ID" value="NZ_JBEUWX010000002.1"/>
</dbReference>
<name>A0ABV4UFU2_9RHOO</name>
<dbReference type="InterPro" id="IPR058240">
    <property type="entry name" value="rSAM_sf"/>
</dbReference>
<dbReference type="PROSITE" id="PS51918">
    <property type="entry name" value="RADICAL_SAM"/>
    <property type="match status" value="1"/>
</dbReference>
<keyword evidence="5" id="KW-0408">Iron</keyword>
<evidence type="ECO:0000256" key="3">
    <source>
        <dbReference type="ARBA" id="ARBA00022691"/>
    </source>
</evidence>
<dbReference type="Pfam" id="PF16199">
    <property type="entry name" value="Radical_SAM_C"/>
    <property type="match status" value="1"/>
</dbReference>
<dbReference type="InterPro" id="IPR032432">
    <property type="entry name" value="Radical_SAM_C"/>
</dbReference>
<dbReference type="PANTHER" id="PTHR11135:SF1">
    <property type="entry name" value="PROTEIN YHCC"/>
    <property type="match status" value="1"/>
</dbReference>
<reference evidence="10" key="1">
    <citation type="submission" date="2024-06" db="EMBL/GenBank/DDBJ databases">
        <title>Radixoralia hellwigii gen. nov., sp nov., isolated from a root canal in the human oral cavity.</title>
        <authorList>
            <person name="Bartsch S."/>
            <person name="Wittmer A."/>
            <person name="Schulz A.-K."/>
            <person name="Neumann-Schaal M."/>
            <person name="Wolf J."/>
            <person name="Gronow S."/>
            <person name="Tennert C."/>
            <person name="Haecker G."/>
            <person name="Cieplik F."/>
            <person name="Al-Ahmad A."/>
        </authorList>
    </citation>
    <scope>NUCLEOTIDE SEQUENCE [LARGE SCALE GENOMIC DNA]</scope>
    <source>
        <strain evidence="10">Wk13</strain>
    </source>
</reference>
<keyword evidence="2" id="KW-0004">4Fe-4S</keyword>
<feature type="region of interest" description="Disordered" evidence="7">
    <location>
        <begin position="334"/>
        <end position="358"/>
    </location>
</feature>
<dbReference type="Proteomes" id="UP001574673">
    <property type="component" value="Unassembled WGS sequence"/>
</dbReference>
<gene>
    <name evidence="9" type="ORF">ABCS64_07880</name>
</gene>
<dbReference type="InterPro" id="IPR006638">
    <property type="entry name" value="Elp3/MiaA/NifB-like_rSAM"/>
</dbReference>
<evidence type="ECO:0000256" key="6">
    <source>
        <dbReference type="ARBA" id="ARBA00023014"/>
    </source>
</evidence>
<dbReference type="InterPro" id="IPR007197">
    <property type="entry name" value="rSAM"/>
</dbReference>
<dbReference type="InterPro" id="IPR023404">
    <property type="entry name" value="rSAM_horseshoe"/>
</dbReference>
<evidence type="ECO:0000256" key="5">
    <source>
        <dbReference type="ARBA" id="ARBA00023004"/>
    </source>
</evidence>
<feature type="domain" description="Radical SAM core" evidence="8">
    <location>
        <begin position="48"/>
        <end position="292"/>
    </location>
</feature>
<evidence type="ECO:0000313" key="9">
    <source>
        <dbReference type="EMBL" id="MFA9950236.1"/>
    </source>
</evidence>
<evidence type="ECO:0000313" key="10">
    <source>
        <dbReference type="Proteomes" id="UP001574673"/>
    </source>
</evidence>
<dbReference type="SFLD" id="SFLDG01086">
    <property type="entry name" value="elongater_protein-like"/>
    <property type="match status" value="1"/>
</dbReference>
<dbReference type="InterPro" id="IPR039661">
    <property type="entry name" value="ELP3"/>
</dbReference>
<dbReference type="PANTHER" id="PTHR11135">
    <property type="entry name" value="HISTONE ACETYLTRANSFERASE-RELATED"/>
    <property type="match status" value="1"/>
</dbReference>
<dbReference type="NCBIfam" id="TIGR01212">
    <property type="entry name" value="TIGR01212 family radical SAM protein"/>
    <property type="match status" value="1"/>
</dbReference>
<dbReference type="SMART" id="SM00729">
    <property type="entry name" value="Elp3"/>
    <property type="match status" value="1"/>
</dbReference>
<feature type="region of interest" description="Disordered" evidence="7">
    <location>
        <begin position="1"/>
        <end position="28"/>
    </location>
</feature>
<organism evidence="9 10">
    <name type="scientific">Dentiradicibacter hellwigii</name>
    <dbReference type="NCBI Taxonomy" id="3149053"/>
    <lineage>
        <taxon>Bacteria</taxon>
        <taxon>Pseudomonadati</taxon>
        <taxon>Pseudomonadota</taxon>
        <taxon>Betaproteobacteria</taxon>
        <taxon>Rhodocyclales</taxon>
        <taxon>Rhodocyclaceae</taxon>
        <taxon>Dentiradicibacter</taxon>
    </lineage>
</organism>
<keyword evidence="10" id="KW-1185">Reference proteome</keyword>
<accession>A0ABV4UFU2</accession>
<dbReference type="Gene3D" id="3.80.30.20">
    <property type="entry name" value="tm_1862 like domain"/>
    <property type="match status" value="1"/>
</dbReference>
<dbReference type="CDD" id="cd01335">
    <property type="entry name" value="Radical_SAM"/>
    <property type="match status" value="1"/>
</dbReference>
<keyword evidence="4" id="KW-0479">Metal-binding</keyword>
<dbReference type="Pfam" id="PF04055">
    <property type="entry name" value="Radical_SAM"/>
    <property type="match status" value="1"/>
</dbReference>
<sequence>MTLAPLPASSRHPSAAERAVTPESDMPGIPADFRGRRYHAYNDWAKAHHGGRLQKISLDAGFTCPNRDGTLGRGGCSFCNNAGFTPSYLREQRDIRRQIDTGIAFMRRRYPETAGFLAYFQSYSNTYGDLEQLRRMYGEALAHPDIRGLVIGTRPDCLPDATLDYLADLARGRPVELEIGIESCDDAVLAACRRGHDFACSADAIRRAVQRGLFVTGHLLLGLPLETPAGLIQGAQALSRLPIDALKFHQLQIVRGTRLAVQYRRAPDSIALLSPPAYLDAVIDMLEYLPPSVKIQRLGSEVPPKLRLSPDWGLRLSRFPALLEARLRERGTWQGRRFRQAPEESAEGAGAARMKKTP</sequence>
<dbReference type="EMBL" id="JBEUWX010000002">
    <property type="protein sequence ID" value="MFA9950236.1"/>
    <property type="molecule type" value="Genomic_DNA"/>
</dbReference>
<protein>
    <submittedName>
        <fullName evidence="9">TIGR01212 family radical SAM protein</fullName>
    </submittedName>
</protein>
<evidence type="ECO:0000256" key="1">
    <source>
        <dbReference type="ARBA" id="ARBA00001966"/>
    </source>
</evidence>
<dbReference type="InterPro" id="IPR005911">
    <property type="entry name" value="YhcC-like"/>
</dbReference>